<dbReference type="InterPro" id="IPR020846">
    <property type="entry name" value="MFS_dom"/>
</dbReference>
<reference evidence="7 8" key="1">
    <citation type="submission" date="2020-12" db="EMBL/GenBank/DDBJ databases">
        <title>Identification and biosynthesis of polyene macrolides produced by Streptomyces alfalfae Men-myco-93-63.</title>
        <authorList>
            <person name="Liu D."/>
            <person name="Li Y."/>
            <person name="Liu L."/>
            <person name="Han X."/>
            <person name="Shen F."/>
        </authorList>
    </citation>
    <scope>NUCLEOTIDE SEQUENCE [LARGE SCALE GENOMIC DNA]</scope>
    <source>
        <strain evidence="7 8">Men-myco-93-63</strain>
    </source>
</reference>
<keyword evidence="4 5" id="KW-0472">Membrane</keyword>
<evidence type="ECO:0000313" key="7">
    <source>
        <dbReference type="EMBL" id="QQC93036.1"/>
    </source>
</evidence>
<dbReference type="PANTHER" id="PTHR11662">
    <property type="entry name" value="SOLUTE CARRIER FAMILY 17"/>
    <property type="match status" value="1"/>
</dbReference>
<feature type="transmembrane region" description="Helical" evidence="5">
    <location>
        <begin position="99"/>
        <end position="118"/>
    </location>
</feature>
<dbReference type="AlphaFoldDB" id="A0A7T4PMU0"/>
<evidence type="ECO:0000256" key="3">
    <source>
        <dbReference type="ARBA" id="ARBA00022989"/>
    </source>
</evidence>
<feature type="transmembrane region" description="Helical" evidence="5">
    <location>
        <begin position="187"/>
        <end position="205"/>
    </location>
</feature>
<sequence length="449" mass="47471">MVEYRPLQEGVLVFTPRSRTRRPAPLSGPARTTVVLLFAAWFIDYADRLVINLVLPSIGDEFDLSHSRQGLVVSVFFVAYAVCQIPGGILADRFGGRRMALWALAAWTVFTALTGLAWSFAALLVMRVLFGLAQGVFPPAATKTLVERSRPQERMRANGLILSSNSLAAVFTPLAVAPLVAAFGWRSAYISVAALGVFVYTAMRLRLPAPLTEQRETHSATPAPTRTADTRALLRWGMLWRFAVMMFGYSLIIWGLSSWAPTYLHDERGLELSSAGALMAIPALAAALATVLGGTLVDGMGGRHRTIVVPAMSVAALALPAMAHASGVALFIVLSTVAVFAAALCYMPIMAVPIRGLSAQHMGVASAVLVFGGQLAGVIAPTVMGLLADAFSFQVAFAFLALGAVLTGAAACLTPQDTAAFLATADERVRAAAHATASTATHSTEKELT</sequence>
<evidence type="ECO:0000256" key="2">
    <source>
        <dbReference type="ARBA" id="ARBA00022692"/>
    </source>
</evidence>
<dbReference type="Gene3D" id="1.20.1250.20">
    <property type="entry name" value="MFS general substrate transporter like domains"/>
    <property type="match status" value="2"/>
</dbReference>
<keyword evidence="3 5" id="KW-1133">Transmembrane helix</keyword>
<name>A0A7T4PMU0_9ACTN</name>
<feature type="domain" description="Major facilitator superfamily (MFS) profile" evidence="6">
    <location>
        <begin position="33"/>
        <end position="419"/>
    </location>
</feature>
<dbReference type="Pfam" id="PF07690">
    <property type="entry name" value="MFS_1"/>
    <property type="match status" value="1"/>
</dbReference>
<evidence type="ECO:0000259" key="6">
    <source>
        <dbReference type="PROSITE" id="PS50850"/>
    </source>
</evidence>
<dbReference type="GO" id="GO:0005886">
    <property type="term" value="C:plasma membrane"/>
    <property type="evidence" value="ECO:0007669"/>
    <property type="project" value="UniProtKB-SubCell"/>
</dbReference>
<feature type="transmembrane region" description="Helical" evidence="5">
    <location>
        <begin position="364"/>
        <end position="387"/>
    </location>
</feature>
<accession>A0A7T4PMU0</accession>
<keyword evidence="2 5" id="KW-0812">Transmembrane</keyword>
<gene>
    <name evidence="7" type="ORF">I8755_35385</name>
</gene>
<dbReference type="SUPFAM" id="SSF103473">
    <property type="entry name" value="MFS general substrate transporter"/>
    <property type="match status" value="1"/>
</dbReference>
<feature type="transmembrane region" description="Helical" evidence="5">
    <location>
        <begin position="71"/>
        <end position="92"/>
    </location>
</feature>
<feature type="transmembrane region" description="Helical" evidence="5">
    <location>
        <begin position="306"/>
        <end position="323"/>
    </location>
</feature>
<feature type="transmembrane region" description="Helical" evidence="5">
    <location>
        <begin position="158"/>
        <end position="181"/>
    </location>
</feature>
<dbReference type="CDD" id="cd17319">
    <property type="entry name" value="MFS_ExuT_GudP_like"/>
    <property type="match status" value="1"/>
</dbReference>
<dbReference type="Proteomes" id="UP000596130">
    <property type="component" value="Chromosome"/>
</dbReference>
<dbReference type="PANTHER" id="PTHR11662:SF399">
    <property type="entry name" value="FI19708P1-RELATED"/>
    <property type="match status" value="1"/>
</dbReference>
<evidence type="ECO:0000313" key="8">
    <source>
        <dbReference type="Proteomes" id="UP000596130"/>
    </source>
</evidence>
<evidence type="ECO:0000256" key="1">
    <source>
        <dbReference type="ARBA" id="ARBA00004651"/>
    </source>
</evidence>
<feature type="transmembrane region" description="Helical" evidence="5">
    <location>
        <begin position="272"/>
        <end position="294"/>
    </location>
</feature>
<protein>
    <submittedName>
        <fullName evidence="7">MFS transporter</fullName>
    </submittedName>
</protein>
<dbReference type="InterPro" id="IPR050382">
    <property type="entry name" value="MFS_Na/Anion_cotransporter"/>
</dbReference>
<feature type="transmembrane region" description="Helical" evidence="5">
    <location>
        <begin position="329"/>
        <end position="352"/>
    </location>
</feature>
<feature type="transmembrane region" description="Helical" evidence="5">
    <location>
        <begin position="239"/>
        <end position="260"/>
    </location>
</feature>
<dbReference type="PROSITE" id="PS50850">
    <property type="entry name" value="MFS"/>
    <property type="match status" value="1"/>
</dbReference>
<organism evidence="7 8">
    <name type="scientific">Streptomyces alfalfae</name>
    <dbReference type="NCBI Taxonomy" id="1642299"/>
    <lineage>
        <taxon>Bacteria</taxon>
        <taxon>Bacillati</taxon>
        <taxon>Actinomycetota</taxon>
        <taxon>Actinomycetes</taxon>
        <taxon>Kitasatosporales</taxon>
        <taxon>Streptomycetaceae</taxon>
        <taxon>Streptomyces</taxon>
    </lineage>
</organism>
<dbReference type="GO" id="GO:0022857">
    <property type="term" value="F:transmembrane transporter activity"/>
    <property type="evidence" value="ECO:0007669"/>
    <property type="project" value="InterPro"/>
</dbReference>
<proteinExistence type="predicted"/>
<evidence type="ECO:0000256" key="5">
    <source>
        <dbReference type="SAM" id="Phobius"/>
    </source>
</evidence>
<evidence type="ECO:0000256" key="4">
    <source>
        <dbReference type="ARBA" id="ARBA00023136"/>
    </source>
</evidence>
<comment type="subcellular location">
    <subcellularLocation>
        <location evidence="1">Cell membrane</location>
        <topology evidence="1">Multi-pass membrane protein</topology>
    </subcellularLocation>
</comment>
<dbReference type="InterPro" id="IPR036259">
    <property type="entry name" value="MFS_trans_sf"/>
</dbReference>
<dbReference type="EMBL" id="CP065959">
    <property type="protein sequence ID" value="QQC93036.1"/>
    <property type="molecule type" value="Genomic_DNA"/>
</dbReference>
<feature type="transmembrane region" description="Helical" evidence="5">
    <location>
        <begin position="393"/>
        <end position="413"/>
    </location>
</feature>
<dbReference type="InterPro" id="IPR011701">
    <property type="entry name" value="MFS"/>
</dbReference>